<keyword evidence="2" id="KW-1185">Reference proteome</keyword>
<evidence type="ECO:0000313" key="2">
    <source>
        <dbReference type="Proteomes" id="UP000002668"/>
    </source>
</evidence>
<dbReference type="Proteomes" id="UP000002668">
    <property type="component" value="Genome"/>
</dbReference>
<organism evidence="2">
    <name type="scientific">Leptosphaeria maculans (strain JN3 / isolate v23.1.3 / race Av1-4-5-6-7-8)</name>
    <name type="common">Blackleg fungus</name>
    <name type="synonym">Phoma lingam</name>
    <dbReference type="NCBI Taxonomy" id="985895"/>
    <lineage>
        <taxon>Eukaryota</taxon>
        <taxon>Fungi</taxon>
        <taxon>Dikarya</taxon>
        <taxon>Ascomycota</taxon>
        <taxon>Pezizomycotina</taxon>
        <taxon>Dothideomycetes</taxon>
        <taxon>Pleosporomycetidae</taxon>
        <taxon>Pleosporales</taxon>
        <taxon>Pleosporineae</taxon>
        <taxon>Leptosphaeriaceae</taxon>
        <taxon>Plenodomus</taxon>
        <taxon>Plenodomus lingam/Leptosphaeria maculans species complex</taxon>
    </lineage>
</organism>
<evidence type="ECO:0000313" key="1">
    <source>
        <dbReference type="EMBL" id="CBX93375.1"/>
    </source>
</evidence>
<reference evidence="2" key="1">
    <citation type="journal article" date="2011" name="Nat. Commun.">
        <title>Effector diversification within compartments of the Leptosphaeria maculans genome affected by Repeat-Induced Point mutations.</title>
        <authorList>
            <person name="Rouxel T."/>
            <person name="Grandaubert J."/>
            <person name="Hane J.K."/>
            <person name="Hoede C."/>
            <person name="van de Wouw A.P."/>
            <person name="Couloux A."/>
            <person name="Dominguez V."/>
            <person name="Anthouard V."/>
            <person name="Bally P."/>
            <person name="Bourras S."/>
            <person name="Cozijnsen A.J."/>
            <person name="Ciuffetti L.M."/>
            <person name="Degrave A."/>
            <person name="Dilmaghani A."/>
            <person name="Duret L."/>
            <person name="Fudal I."/>
            <person name="Goodwin S.B."/>
            <person name="Gout L."/>
            <person name="Glaser N."/>
            <person name="Linglin J."/>
            <person name="Kema G.H.J."/>
            <person name="Lapalu N."/>
            <person name="Lawrence C.B."/>
            <person name="May K."/>
            <person name="Meyer M."/>
            <person name="Ollivier B."/>
            <person name="Poulain J."/>
            <person name="Schoch C.L."/>
            <person name="Simon A."/>
            <person name="Spatafora J.W."/>
            <person name="Stachowiak A."/>
            <person name="Turgeon B.G."/>
            <person name="Tyler B.M."/>
            <person name="Vincent D."/>
            <person name="Weissenbach J."/>
            <person name="Amselem J."/>
            <person name="Quesneville H."/>
            <person name="Oliver R.P."/>
            <person name="Wincker P."/>
            <person name="Balesdent M.-H."/>
            <person name="Howlett B.J."/>
        </authorList>
    </citation>
    <scope>NUCLEOTIDE SEQUENCE [LARGE SCALE GENOMIC DNA]</scope>
    <source>
        <strain evidence="2">JN3 / isolate v23.1.3 / race Av1-4-5-6-7-8</strain>
    </source>
</reference>
<dbReference type="VEuPathDB" id="FungiDB:LEMA_uP042760.1"/>
<dbReference type="AlphaFoldDB" id="E4ZP06"/>
<proteinExistence type="predicted"/>
<dbReference type="InParanoid" id="E4ZP06"/>
<dbReference type="EMBL" id="FP929105">
    <property type="protein sequence ID" value="CBX93375.1"/>
    <property type="molecule type" value="Genomic_DNA"/>
</dbReference>
<protein>
    <submittedName>
        <fullName evidence="1">Predicted protein</fullName>
    </submittedName>
</protein>
<dbReference type="HOGENOM" id="CLU_3384915_0_0_1"/>
<name>E4ZP06_LEPMJ</name>
<gene>
    <name evidence="1" type="ORF">LEMA_uP042760.1</name>
</gene>
<accession>E4ZP06</accession>
<sequence>MLQNMQVCCVLLVRGLGKYSPKYQHIKVFEKLW</sequence>